<accession>A0A6N9ITC6</accession>
<proteinExistence type="predicted"/>
<keyword evidence="1" id="KW-0812">Transmembrane</keyword>
<protein>
    <submittedName>
        <fullName evidence="2">Uncharacterized protein</fullName>
    </submittedName>
</protein>
<gene>
    <name evidence="2" type="ORF">FYL25_08880</name>
</gene>
<comment type="caution">
    <text evidence="2">The sequence shown here is derived from an EMBL/GenBank/DDBJ whole genome shotgun (WGS) entry which is preliminary data.</text>
</comment>
<dbReference type="EMBL" id="VSUB01000013">
    <property type="protein sequence ID" value="MYY65499.1"/>
    <property type="molecule type" value="Genomic_DNA"/>
</dbReference>
<reference evidence="2 3" key="1">
    <citation type="journal article" date="2020" name="Food Funct.">
        <title>Screening of Lactobacillus salivarius strains from the feces of Chinese populations and the evaluation of their effects against intestinal inflammation in mice.</title>
        <authorList>
            <person name="Zhai Q."/>
            <person name="Shen X."/>
            <person name="Cen S."/>
            <person name="Zhang C."/>
            <person name="Tian F."/>
            <person name="Zhao J."/>
            <person name="Zhang H."/>
            <person name="Xue Y."/>
            <person name="Chen W."/>
        </authorList>
    </citation>
    <scope>NUCLEOTIDE SEQUENCE [LARGE SCALE GENOMIC DNA]</scope>
    <source>
        <strain evidence="2 3">FYNDL5_1.scaf</strain>
    </source>
</reference>
<name>A0A6N9ITC6_9LACO</name>
<keyword evidence="1" id="KW-1133">Transmembrane helix</keyword>
<dbReference type="Proteomes" id="UP000471678">
    <property type="component" value="Unassembled WGS sequence"/>
</dbReference>
<sequence length="150" mass="17844">MYNKIVSETNRTILYFVMLSVFVLTFFIYWIAKAIVNADLKKLTRKLRYNATAYTKKILHRNDDGENYYLIKTDNETKIVKAKTVLINKQDKFADGEHRSGTIDIEYIEVELDNGLPEYKRKSFNRRLTSNEEKKWKNQLNIVNYVSKEM</sequence>
<organism evidence="2 3">
    <name type="scientific">Ligilactobacillus salivarius</name>
    <dbReference type="NCBI Taxonomy" id="1624"/>
    <lineage>
        <taxon>Bacteria</taxon>
        <taxon>Bacillati</taxon>
        <taxon>Bacillota</taxon>
        <taxon>Bacilli</taxon>
        <taxon>Lactobacillales</taxon>
        <taxon>Lactobacillaceae</taxon>
        <taxon>Ligilactobacillus</taxon>
    </lineage>
</organism>
<evidence type="ECO:0000256" key="1">
    <source>
        <dbReference type="SAM" id="Phobius"/>
    </source>
</evidence>
<dbReference type="AlphaFoldDB" id="A0A6N9ITC6"/>
<feature type="transmembrane region" description="Helical" evidence="1">
    <location>
        <begin position="12"/>
        <end position="32"/>
    </location>
</feature>
<evidence type="ECO:0000313" key="2">
    <source>
        <dbReference type="EMBL" id="MYY65499.1"/>
    </source>
</evidence>
<keyword evidence="1" id="KW-0472">Membrane</keyword>
<evidence type="ECO:0000313" key="3">
    <source>
        <dbReference type="Proteomes" id="UP000471678"/>
    </source>
</evidence>